<keyword evidence="4 6" id="KW-0067">ATP-binding</keyword>
<evidence type="ECO:0000256" key="4">
    <source>
        <dbReference type="ARBA" id="ARBA00022840"/>
    </source>
</evidence>
<name>A0A1I6UZ11_9RHOB</name>
<dbReference type="InterPro" id="IPR003439">
    <property type="entry name" value="ABC_transporter-like_ATP-bd"/>
</dbReference>
<dbReference type="GO" id="GO:0016887">
    <property type="term" value="F:ATP hydrolysis activity"/>
    <property type="evidence" value="ECO:0007669"/>
    <property type="project" value="InterPro"/>
</dbReference>
<dbReference type="STRING" id="311180.SAMN04488050_109131"/>
<protein>
    <submittedName>
        <fullName evidence="6">Amino acid ABC transporter ATP-binding protein, PAAT family</fullName>
    </submittedName>
</protein>
<evidence type="ECO:0000259" key="5">
    <source>
        <dbReference type="PROSITE" id="PS50893"/>
    </source>
</evidence>
<dbReference type="SMART" id="SM00382">
    <property type="entry name" value="AAA"/>
    <property type="match status" value="1"/>
</dbReference>
<dbReference type="InterPro" id="IPR027417">
    <property type="entry name" value="P-loop_NTPase"/>
</dbReference>
<dbReference type="SUPFAM" id="SSF52540">
    <property type="entry name" value="P-loop containing nucleoside triphosphate hydrolases"/>
    <property type="match status" value="1"/>
</dbReference>
<evidence type="ECO:0000256" key="3">
    <source>
        <dbReference type="ARBA" id="ARBA00022741"/>
    </source>
</evidence>
<dbReference type="CDD" id="cd03262">
    <property type="entry name" value="ABC_HisP_GlnQ"/>
    <property type="match status" value="1"/>
</dbReference>
<dbReference type="GO" id="GO:0015424">
    <property type="term" value="F:ABC-type amino acid transporter activity"/>
    <property type="evidence" value="ECO:0007669"/>
    <property type="project" value="InterPro"/>
</dbReference>
<keyword evidence="7" id="KW-1185">Reference proteome</keyword>
<comment type="similarity">
    <text evidence="1">Belongs to the ABC transporter superfamily.</text>
</comment>
<dbReference type="OrthoDB" id="9802264at2"/>
<keyword evidence="2" id="KW-0813">Transport</keyword>
<dbReference type="PANTHER" id="PTHR43166">
    <property type="entry name" value="AMINO ACID IMPORT ATP-BINDING PROTEIN"/>
    <property type="match status" value="1"/>
</dbReference>
<dbReference type="EMBL" id="FOZW01000009">
    <property type="protein sequence ID" value="SFT06604.1"/>
    <property type="molecule type" value="Genomic_DNA"/>
</dbReference>
<dbReference type="PROSITE" id="PS50893">
    <property type="entry name" value="ABC_TRANSPORTER_2"/>
    <property type="match status" value="1"/>
</dbReference>
<dbReference type="FunFam" id="3.40.50.300:FF:000020">
    <property type="entry name" value="Amino acid ABC transporter ATP-binding component"/>
    <property type="match status" value="1"/>
</dbReference>
<accession>A0A1I6UZ11</accession>
<dbReference type="PANTHER" id="PTHR43166:SF4">
    <property type="entry name" value="PHOSPHONATES IMPORT ATP-BINDING PROTEIN PHNC"/>
    <property type="match status" value="1"/>
</dbReference>
<dbReference type="InterPro" id="IPR030679">
    <property type="entry name" value="ABC_ATPase_HisP-typ"/>
</dbReference>
<dbReference type="PROSITE" id="PS00211">
    <property type="entry name" value="ABC_TRANSPORTER_1"/>
    <property type="match status" value="1"/>
</dbReference>
<evidence type="ECO:0000256" key="1">
    <source>
        <dbReference type="ARBA" id="ARBA00005417"/>
    </source>
</evidence>
<dbReference type="RefSeq" id="WP_092429392.1">
    <property type="nucleotide sequence ID" value="NZ_FNCL01000014.1"/>
</dbReference>
<dbReference type="PIRSF" id="PIRSF039085">
    <property type="entry name" value="ABC_ATPase_HisP"/>
    <property type="match status" value="1"/>
</dbReference>
<reference evidence="7" key="1">
    <citation type="submission" date="2016-10" db="EMBL/GenBank/DDBJ databases">
        <authorList>
            <person name="Varghese N."/>
            <person name="Submissions S."/>
        </authorList>
    </citation>
    <scope>NUCLEOTIDE SEQUENCE [LARGE SCALE GENOMIC DNA]</scope>
    <source>
        <strain evidence="7">DSM 26894</strain>
    </source>
</reference>
<evidence type="ECO:0000256" key="2">
    <source>
        <dbReference type="ARBA" id="ARBA00022448"/>
    </source>
</evidence>
<dbReference type="Proteomes" id="UP000199392">
    <property type="component" value="Unassembled WGS sequence"/>
</dbReference>
<sequence length="257" mass="28117">MPSPFVSASNLRKTYGDFTALDGVSLSMDRGEVVAVIGASGSGKSTLLRCINYLDPPDSGEVRVDGVRIGYGEGAREDRALPERDIRRQRAEIGMVFQHFNLFPHFTVLQNLIEAPMAVRGLSRAEATERARDLLNRVGLSGREGAFPAELSGGQQQRVAIARALCMKPRLMLFDEPTSALDPELVGEVIAVMRSLAEEGMTMLVVTHEMDFAAQTASRVAFFDAGKIVETGPPAQVLRSPQHPRTQAFLQRILRSH</sequence>
<dbReference type="GO" id="GO:0005524">
    <property type="term" value="F:ATP binding"/>
    <property type="evidence" value="ECO:0007669"/>
    <property type="project" value="UniProtKB-KW"/>
</dbReference>
<evidence type="ECO:0000313" key="6">
    <source>
        <dbReference type="EMBL" id="SFT06604.1"/>
    </source>
</evidence>
<feature type="domain" description="ABC transporter" evidence="5">
    <location>
        <begin position="6"/>
        <end position="250"/>
    </location>
</feature>
<dbReference type="InterPro" id="IPR003593">
    <property type="entry name" value="AAA+_ATPase"/>
</dbReference>
<dbReference type="Pfam" id="PF00005">
    <property type="entry name" value="ABC_tran"/>
    <property type="match status" value="1"/>
</dbReference>
<dbReference type="AlphaFoldDB" id="A0A1I6UZ11"/>
<keyword evidence="3" id="KW-0547">Nucleotide-binding</keyword>
<gene>
    <name evidence="6" type="ORF">SAMN04488050_109131</name>
</gene>
<dbReference type="InterPro" id="IPR050086">
    <property type="entry name" value="MetN_ABC_transporter-like"/>
</dbReference>
<dbReference type="Gene3D" id="3.40.50.300">
    <property type="entry name" value="P-loop containing nucleotide triphosphate hydrolases"/>
    <property type="match status" value="1"/>
</dbReference>
<organism evidence="6 7">
    <name type="scientific">Alloyangia pacifica</name>
    <dbReference type="NCBI Taxonomy" id="311180"/>
    <lineage>
        <taxon>Bacteria</taxon>
        <taxon>Pseudomonadati</taxon>
        <taxon>Pseudomonadota</taxon>
        <taxon>Alphaproteobacteria</taxon>
        <taxon>Rhodobacterales</taxon>
        <taxon>Roseobacteraceae</taxon>
        <taxon>Alloyangia</taxon>
    </lineage>
</organism>
<proteinExistence type="inferred from homology"/>
<evidence type="ECO:0000313" key="7">
    <source>
        <dbReference type="Proteomes" id="UP000199392"/>
    </source>
</evidence>
<dbReference type="InterPro" id="IPR017871">
    <property type="entry name" value="ABC_transporter-like_CS"/>
</dbReference>